<sequence>KMAATTHEEIEETVRNLQAKKQKLLNKDSEEDRVGLGAEGHFDRDIYGSGSNRYDGGYVTSIAANDEPDDDDDVTQVYQKKSSYTAPLNLLHETHDQDYDPMAEHRIPKIADREDEYRAIRRQMIISPERYDPFALGNAIFLIVNLVLMLLK</sequence>
<keyword evidence="2" id="KW-1133">Transmembrane helix</keyword>
<protein>
    <submittedName>
        <fullName evidence="3">Uncharacterized protein</fullName>
    </submittedName>
</protein>
<keyword evidence="2" id="KW-0472">Membrane</keyword>
<feature type="transmembrane region" description="Helical" evidence="2">
    <location>
        <begin position="131"/>
        <end position="151"/>
    </location>
</feature>
<evidence type="ECO:0000313" key="3">
    <source>
        <dbReference type="EMBL" id="CEK80882.1"/>
    </source>
</evidence>
<feature type="compositionally biased region" description="Basic and acidic residues" evidence="1">
    <location>
        <begin position="27"/>
        <end position="46"/>
    </location>
</feature>
<dbReference type="EMBL" id="HACG01034017">
    <property type="protein sequence ID" value="CEK80882.1"/>
    <property type="molecule type" value="Transcribed_RNA"/>
</dbReference>
<proteinExistence type="predicted"/>
<feature type="non-terminal residue" evidence="3">
    <location>
        <position position="1"/>
    </location>
</feature>
<evidence type="ECO:0000256" key="1">
    <source>
        <dbReference type="SAM" id="MobiDB-lite"/>
    </source>
</evidence>
<dbReference type="GO" id="GO:0003729">
    <property type="term" value="F:mRNA binding"/>
    <property type="evidence" value="ECO:0007669"/>
    <property type="project" value="InterPro"/>
</dbReference>
<evidence type="ECO:0000256" key="2">
    <source>
        <dbReference type="SAM" id="Phobius"/>
    </source>
</evidence>
<dbReference type="InterPro" id="IPR038737">
    <property type="entry name" value="SF3b_su1-like"/>
</dbReference>
<organism evidence="3">
    <name type="scientific">Arion vulgaris</name>
    <dbReference type="NCBI Taxonomy" id="1028688"/>
    <lineage>
        <taxon>Eukaryota</taxon>
        <taxon>Metazoa</taxon>
        <taxon>Spiralia</taxon>
        <taxon>Lophotrochozoa</taxon>
        <taxon>Mollusca</taxon>
        <taxon>Gastropoda</taxon>
        <taxon>Heterobranchia</taxon>
        <taxon>Euthyneura</taxon>
        <taxon>Panpulmonata</taxon>
        <taxon>Eupulmonata</taxon>
        <taxon>Stylommatophora</taxon>
        <taxon>Helicina</taxon>
        <taxon>Arionoidea</taxon>
        <taxon>Arionidae</taxon>
        <taxon>Arion</taxon>
    </lineage>
</organism>
<feature type="region of interest" description="Disordered" evidence="1">
    <location>
        <begin position="27"/>
        <end position="50"/>
    </location>
</feature>
<gene>
    <name evidence="3" type="primary">ORF123199</name>
</gene>
<dbReference type="AlphaFoldDB" id="A0A0B7AJY1"/>
<reference evidence="3" key="1">
    <citation type="submission" date="2014-12" db="EMBL/GenBank/DDBJ databases">
        <title>Insight into the proteome of Arion vulgaris.</title>
        <authorList>
            <person name="Aradska J."/>
            <person name="Bulat T."/>
            <person name="Smidak R."/>
            <person name="Sarate P."/>
            <person name="Gangsoo J."/>
            <person name="Sialana F."/>
            <person name="Bilban M."/>
            <person name="Lubec G."/>
        </authorList>
    </citation>
    <scope>NUCLEOTIDE SEQUENCE</scope>
    <source>
        <tissue evidence="3">Skin</tissue>
    </source>
</reference>
<keyword evidence="2" id="KW-0812">Transmembrane</keyword>
<dbReference type="GO" id="GO:0000245">
    <property type="term" value="P:spliceosomal complex assembly"/>
    <property type="evidence" value="ECO:0007669"/>
    <property type="project" value="InterPro"/>
</dbReference>
<dbReference type="PANTHER" id="PTHR12097">
    <property type="entry name" value="SPLICING FACTOR 3B, SUBUNIT 1-RELATED"/>
    <property type="match status" value="1"/>
</dbReference>
<name>A0A0B7AJY1_9EUPU</name>
<accession>A0A0B7AJY1</accession>